<dbReference type="EMBL" id="JASAOG010000029">
    <property type="protein sequence ID" value="KAK0061714.1"/>
    <property type="molecule type" value="Genomic_DNA"/>
</dbReference>
<comment type="caution">
    <text evidence="2">The sequence shown here is derived from an EMBL/GenBank/DDBJ whole genome shotgun (WGS) entry which is preliminary data.</text>
</comment>
<proteinExistence type="predicted"/>
<evidence type="ECO:0000313" key="3">
    <source>
        <dbReference type="Proteomes" id="UP001233172"/>
    </source>
</evidence>
<feature type="non-terminal residue" evidence="2">
    <location>
        <position position="59"/>
    </location>
</feature>
<sequence length="59" mass="6667">MINDLKEEDCRELPTDYSDDNNIPPEYGFKTESKTFPRSSQSNLDSGIRTLSGVNLNTL</sequence>
<dbReference type="Proteomes" id="UP001233172">
    <property type="component" value="Unassembled WGS sequence"/>
</dbReference>
<name>A0AAD8FFX4_BIOPF</name>
<accession>A0AAD8FFX4</accession>
<feature type="compositionally biased region" description="Basic and acidic residues" evidence="1">
    <location>
        <begin position="1"/>
        <end position="14"/>
    </location>
</feature>
<feature type="compositionally biased region" description="Polar residues" evidence="1">
    <location>
        <begin position="36"/>
        <end position="45"/>
    </location>
</feature>
<dbReference type="AlphaFoldDB" id="A0AAD8FFX4"/>
<gene>
    <name evidence="2" type="ORF">Bpfe_009096</name>
</gene>
<evidence type="ECO:0000313" key="2">
    <source>
        <dbReference type="EMBL" id="KAK0061714.1"/>
    </source>
</evidence>
<organism evidence="2 3">
    <name type="scientific">Biomphalaria pfeifferi</name>
    <name type="common">Bloodfluke planorb</name>
    <name type="synonym">Freshwater snail</name>
    <dbReference type="NCBI Taxonomy" id="112525"/>
    <lineage>
        <taxon>Eukaryota</taxon>
        <taxon>Metazoa</taxon>
        <taxon>Spiralia</taxon>
        <taxon>Lophotrochozoa</taxon>
        <taxon>Mollusca</taxon>
        <taxon>Gastropoda</taxon>
        <taxon>Heterobranchia</taxon>
        <taxon>Euthyneura</taxon>
        <taxon>Panpulmonata</taxon>
        <taxon>Hygrophila</taxon>
        <taxon>Lymnaeoidea</taxon>
        <taxon>Planorbidae</taxon>
        <taxon>Biomphalaria</taxon>
    </lineage>
</organism>
<reference evidence="2" key="1">
    <citation type="journal article" date="2023" name="PLoS Negl. Trop. Dis.">
        <title>A genome sequence for Biomphalaria pfeifferi, the major vector snail for the human-infecting parasite Schistosoma mansoni.</title>
        <authorList>
            <person name="Bu L."/>
            <person name="Lu L."/>
            <person name="Laidemitt M.R."/>
            <person name="Zhang S.M."/>
            <person name="Mutuku M."/>
            <person name="Mkoji G."/>
            <person name="Steinauer M."/>
            <person name="Loker E.S."/>
        </authorList>
    </citation>
    <scope>NUCLEOTIDE SEQUENCE</scope>
    <source>
        <strain evidence="2">KasaAsao</strain>
    </source>
</reference>
<feature type="region of interest" description="Disordered" evidence="1">
    <location>
        <begin position="1"/>
        <end position="59"/>
    </location>
</feature>
<evidence type="ECO:0000256" key="1">
    <source>
        <dbReference type="SAM" id="MobiDB-lite"/>
    </source>
</evidence>
<keyword evidence="3" id="KW-1185">Reference proteome</keyword>
<reference evidence="2" key="2">
    <citation type="submission" date="2023-04" db="EMBL/GenBank/DDBJ databases">
        <authorList>
            <person name="Bu L."/>
            <person name="Lu L."/>
            <person name="Laidemitt M.R."/>
            <person name="Zhang S.M."/>
            <person name="Mutuku M."/>
            <person name="Mkoji G."/>
            <person name="Steinauer M."/>
            <person name="Loker E.S."/>
        </authorList>
    </citation>
    <scope>NUCLEOTIDE SEQUENCE</scope>
    <source>
        <strain evidence="2">KasaAsao</strain>
        <tissue evidence="2">Whole Snail</tissue>
    </source>
</reference>
<protein>
    <submittedName>
        <fullName evidence="2">Uncharacterized protein</fullName>
    </submittedName>
</protein>